<dbReference type="EMBL" id="CCBP010000007">
    <property type="protein sequence ID" value="CDO68220.1"/>
    <property type="molecule type" value="Genomic_DNA"/>
</dbReference>
<reference evidence="3" key="1">
    <citation type="submission" date="2014-01" db="EMBL/GenBank/DDBJ databases">
        <title>The genome of the white-rot fungus Pycnoporus cinnabarinus: a basidiomycete model with a versatile arsenal for lignocellulosic biomass breakdown.</title>
        <authorList>
            <person name="Levasseur A."/>
            <person name="Lomascolo A."/>
            <person name="Ruiz-Duenas F.J."/>
            <person name="Uzan E."/>
            <person name="Piumi F."/>
            <person name="Kues U."/>
            <person name="Ram A.F.J."/>
            <person name="Murat C."/>
            <person name="Haon M."/>
            <person name="Benoit I."/>
            <person name="Arfi Y."/>
            <person name="Chevret D."/>
            <person name="Drula E."/>
            <person name="Kwon M.J."/>
            <person name="Gouret P."/>
            <person name="Lesage-Meessen L."/>
            <person name="Lombard V."/>
            <person name="Mariette J."/>
            <person name="Noirot C."/>
            <person name="Park J."/>
            <person name="Patyshakuliyeva A."/>
            <person name="Wieneger R.A.B."/>
            <person name="Wosten H.A.B."/>
            <person name="Martin F."/>
            <person name="Coutinho P.M."/>
            <person name="de Vries R."/>
            <person name="Martinez A.T."/>
            <person name="Klopp C."/>
            <person name="Pontarotti P."/>
            <person name="Henrissat B."/>
            <person name="Record E."/>
        </authorList>
    </citation>
    <scope>NUCLEOTIDE SEQUENCE [LARGE SCALE GENOMIC DNA]</scope>
    <source>
        <strain evidence="3">BRFM137</strain>
    </source>
</reference>
<organism evidence="3 4">
    <name type="scientific">Pycnoporus cinnabarinus</name>
    <name type="common">Cinnabar-red polypore</name>
    <name type="synonym">Trametes cinnabarina</name>
    <dbReference type="NCBI Taxonomy" id="5643"/>
    <lineage>
        <taxon>Eukaryota</taxon>
        <taxon>Fungi</taxon>
        <taxon>Dikarya</taxon>
        <taxon>Basidiomycota</taxon>
        <taxon>Agaricomycotina</taxon>
        <taxon>Agaricomycetes</taxon>
        <taxon>Polyporales</taxon>
        <taxon>Polyporaceae</taxon>
        <taxon>Trametes</taxon>
    </lineage>
</organism>
<protein>
    <submittedName>
        <fullName evidence="3">Uncharacterized protein</fullName>
    </submittedName>
</protein>
<dbReference type="HOGENOM" id="CLU_2098072_0_0_1"/>
<gene>
    <name evidence="3" type="ORF">BN946_scf184913.g10</name>
</gene>
<evidence type="ECO:0000256" key="2">
    <source>
        <dbReference type="SAM" id="SignalP"/>
    </source>
</evidence>
<comment type="caution">
    <text evidence="3">The sequence shown here is derived from an EMBL/GenBank/DDBJ whole genome shotgun (WGS) entry which is preliminary data.</text>
</comment>
<feature type="compositionally biased region" description="Basic and acidic residues" evidence="1">
    <location>
        <begin position="67"/>
        <end position="84"/>
    </location>
</feature>
<feature type="signal peptide" evidence="2">
    <location>
        <begin position="1"/>
        <end position="26"/>
    </location>
</feature>
<feature type="chain" id="PRO_5001587141" evidence="2">
    <location>
        <begin position="27"/>
        <end position="116"/>
    </location>
</feature>
<keyword evidence="4" id="KW-1185">Reference proteome</keyword>
<dbReference type="OrthoDB" id="2758071at2759"/>
<feature type="compositionally biased region" description="Acidic residues" evidence="1">
    <location>
        <begin position="55"/>
        <end position="64"/>
    </location>
</feature>
<name>A0A060S1P9_PYCCI</name>
<dbReference type="AlphaFoldDB" id="A0A060S1P9"/>
<feature type="region of interest" description="Disordered" evidence="1">
    <location>
        <begin position="50"/>
        <end position="103"/>
    </location>
</feature>
<accession>A0A060S1P9</accession>
<evidence type="ECO:0000313" key="3">
    <source>
        <dbReference type="EMBL" id="CDO68220.1"/>
    </source>
</evidence>
<evidence type="ECO:0000256" key="1">
    <source>
        <dbReference type="SAM" id="MobiDB-lite"/>
    </source>
</evidence>
<dbReference type="Proteomes" id="UP000029665">
    <property type="component" value="Unassembled WGS sequence"/>
</dbReference>
<proteinExistence type="predicted"/>
<evidence type="ECO:0000313" key="4">
    <source>
        <dbReference type="Proteomes" id="UP000029665"/>
    </source>
</evidence>
<sequence length="116" mass="12008">MVVFIEPLTAILVASFLSALRKAADARTYQESLSSMGSLEFRVVGSFGANPGENVQEDGIELAETESAGKGEGEGEGEGARAGHDAGSGEDEGEGNGLRREVEADAVVGRSGWYSV</sequence>
<keyword evidence="2" id="KW-0732">Signal</keyword>